<keyword evidence="2" id="KW-1185">Reference proteome</keyword>
<dbReference type="AlphaFoldDB" id="A0A7K3WKP4"/>
<evidence type="ECO:0000313" key="2">
    <source>
        <dbReference type="Proteomes" id="UP000486602"/>
    </source>
</evidence>
<evidence type="ECO:0000313" key="1">
    <source>
        <dbReference type="EMBL" id="NEN22220.1"/>
    </source>
</evidence>
<dbReference type="RefSeq" id="WP_163282943.1">
    <property type="nucleotide sequence ID" value="NZ_JAAGVY010000002.1"/>
</dbReference>
<dbReference type="EMBL" id="JAAGVY010000002">
    <property type="protein sequence ID" value="NEN22220.1"/>
    <property type="molecule type" value="Genomic_DNA"/>
</dbReference>
<protein>
    <submittedName>
        <fullName evidence="1">Uncharacterized protein</fullName>
    </submittedName>
</protein>
<dbReference type="Proteomes" id="UP000486602">
    <property type="component" value="Unassembled WGS sequence"/>
</dbReference>
<name>A0A7K3WKP4_9FLAO</name>
<comment type="caution">
    <text evidence="1">The sequence shown here is derived from an EMBL/GenBank/DDBJ whole genome shotgun (WGS) entry which is preliminary data.</text>
</comment>
<accession>A0A7K3WKP4</accession>
<organism evidence="1 2">
    <name type="scientific">Cryomorpha ignava</name>
    <dbReference type="NCBI Taxonomy" id="101383"/>
    <lineage>
        <taxon>Bacteria</taxon>
        <taxon>Pseudomonadati</taxon>
        <taxon>Bacteroidota</taxon>
        <taxon>Flavobacteriia</taxon>
        <taxon>Flavobacteriales</taxon>
        <taxon>Cryomorphaceae</taxon>
        <taxon>Cryomorpha</taxon>
    </lineage>
</organism>
<reference evidence="1 2" key="1">
    <citation type="submission" date="2020-02" db="EMBL/GenBank/DDBJ databases">
        <title>Out from the shadows clarifying the taxonomy of the family Cryomorphaceae and related taxa by utilizing the GTDB taxonomic framework.</title>
        <authorList>
            <person name="Bowman J.P."/>
        </authorList>
    </citation>
    <scope>NUCLEOTIDE SEQUENCE [LARGE SCALE GENOMIC DNA]</scope>
    <source>
        <strain evidence="1 2">QSSC 1-22</strain>
    </source>
</reference>
<gene>
    <name evidence="1" type="ORF">G3O08_01715</name>
</gene>
<proteinExistence type="predicted"/>
<sequence length="144" mass="15470">MILSTSVKAQGNGILFVNKTCSPVDVIALCGICEVNPTFTSSVVVTLPPYSVELFENGVSSFSTCSGEFAYFRFSYPLSPQGHDICFASSVTDCVADLPCTNLFPDVVVVPQSEANCFQNDIKVVTVYQPRSLAGSECQVVAYE</sequence>